<evidence type="ECO:0000313" key="1">
    <source>
        <dbReference type="EMBL" id="GKU98204.1"/>
    </source>
</evidence>
<reference evidence="1 2" key="1">
    <citation type="journal article" date="2021" name="Commun. Biol.">
        <title>The genome of Shorea leprosula (Dipterocarpaceae) highlights the ecological relevance of drought in aseasonal tropical rainforests.</title>
        <authorList>
            <person name="Ng K.K.S."/>
            <person name="Kobayashi M.J."/>
            <person name="Fawcett J.A."/>
            <person name="Hatakeyama M."/>
            <person name="Paape T."/>
            <person name="Ng C.H."/>
            <person name="Ang C.C."/>
            <person name="Tnah L.H."/>
            <person name="Lee C.T."/>
            <person name="Nishiyama T."/>
            <person name="Sese J."/>
            <person name="O'Brien M.J."/>
            <person name="Copetti D."/>
            <person name="Mohd Noor M.I."/>
            <person name="Ong R.C."/>
            <person name="Putra M."/>
            <person name="Sireger I.Z."/>
            <person name="Indrioko S."/>
            <person name="Kosugi Y."/>
            <person name="Izuno A."/>
            <person name="Isagi Y."/>
            <person name="Lee S.L."/>
            <person name="Shimizu K.K."/>
        </authorList>
    </citation>
    <scope>NUCLEOTIDE SEQUENCE [LARGE SCALE GENOMIC DNA]</scope>
    <source>
        <strain evidence="1">214</strain>
    </source>
</reference>
<dbReference type="AlphaFoldDB" id="A0AAV5IKR7"/>
<protein>
    <submittedName>
        <fullName evidence="1">Uncharacterized protein</fullName>
    </submittedName>
</protein>
<evidence type="ECO:0000313" key="2">
    <source>
        <dbReference type="Proteomes" id="UP001054252"/>
    </source>
</evidence>
<name>A0AAV5IKR7_9ROSI</name>
<keyword evidence="2" id="KW-1185">Reference proteome</keyword>
<dbReference type="EMBL" id="BPVZ01000012">
    <property type="protein sequence ID" value="GKU98204.1"/>
    <property type="molecule type" value="Genomic_DNA"/>
</dbReference>
<organism evidence="1 2">
    <name type="scientific">Rubroshorea leprosula</name>
    <dbReference type="NCBI Taxonomy" id="152421"/>
    <lineage>
        <taxon>Eukaryota</taxon>
        <taxon>Viridiplantae</taxon>
        <taxon>Streptophyta</taxon>
        <taxon>Embryophyta</taxon>
        <taxon>Tracheophyta</taxon>
        <taxon>Spermatophyta</taxon>
        <taxon>Magnoliopsida</taxon>
        <taxon>eudicotyledons</taxon>
        <taxon>Gunneridae</taxon>
        <taxon>Pentapetalae</taxon>
        <taxon>rosids</taxon>
        <taxon>malvids</taxon>
        <taxon>Malvales</taxon>
        <taxon>Dipterocarpaceae</taxon>
        <taxon>Rubroshorea</taxon>
    </lineage>
</organism>
<accession>A0AAV5IKR7</accession>
<comment type="caution">
    <text evidence="1">The sequence shown here is derived from an EMBL/GenBank/DDBJ whole genome shotgun (WGS) entry which is preliminary data.</text>
</comment>
<proteinExistence type="predicted"/>
<sequence length="63" mass="7275">MVRFNYLSLLSLQQVLKRRQVATNPQEQAGHAEMLQHVPCRVGMLSAFLDMARLLSQLLRIRP</sequence>
<gene>
    <name evidence="1" type="ORF">SLEP1_g11236</name>
</gene>
<dbReference type="Proteomes" id="UP001054252">
    <property type="component" value="Unassembled WGS sequence"/>
</dbReference>